<accession>A0ABD2QFH5</accession>
<dbReference type="PANTHER" id="PTHR13288:SF8">
    <property type="entry name" value="SPLICING FACTOR 45"/>
    <property type="match status" value="1"/>
</dbReference>
<dbReference type="InterPro" id="IPR040052">
    <property type="entry name" value="RBM17"/>
</dbReference>
<dbReference type="EMBL" id="JBJKFK010000293">
    <property type="protein sequence ID" value="KAL3318057.1"/>
    <property type="molecule type" value="Genomic_DNA"/>
</dbReference>
<evidence type="ECO:0000259" key="2">
    <source>
        <dbReference type="PROSITE" id="PS50174"/>
    </source>
</evidence>
<evidence type="ECO:0000313" key="3">
    <source>
        <dbReference type="EMBL" id="KAL3318057.1"/>
    </source>
</evidence>
<reference evidence="3 4" key="1">
    <citation type="submission" date="2024-11" db="EMBL/GenBank/DDBJ databases">
        <title>Adaptive evolution of stress response genes in parasites aligns with host niche diversity.</title>
        <authorList>
            <person name="Hahn C."/>
            <person name="Resl P."/>
        </authorList>
    </citation>
    <scope>NUCLEOTIDE SEQUENCE [LARGE SCALE GENOMIC DNA]</scope>
    <source>
        <strain evidence="3">EGGRZ-B1_66</strain>
        <tissue evidence="3">Body</tissue>
    </source>
</reference>
<sequence>MNTTTPRRGLDSAGNSSSSEEDEEAEEMEKRRKMASMGRGAFVAPPSSLVEETNPPADTQFKPPSTNLEATNFSGMYIYSTFYCASKRTLLGQSESWFYCCSNQVAAKMMARMGYREGQGLGREGQGMSTALQVEKTGRLAGKIIHERDRPRPGQVEVLANTPLVAADDEDPDAAEDLDGTPIPSAPIPSDKISNVSRIKKGKFA</sequence>
<dbReference type="PROSITE" id="PS50174">
    <property type="entry name" value="G_PATCH"/>
    <property type="match status" value="1"/>
</dbReference>
<dbReference type="SMART" id="SM00443">
    <property type="entry name" value="G_patch"/>
    <property type="match status" value="1"/>
</dbReference>
<keyword evidence="4" id="KW-1185">Reference proteome</keyword>
<dbReference type="InterPro" id="IPR000467">
    <property type="entry name" value="G_patch_dom"/>
</dbReference>
<feature type="compositionally biased region" description="Acidic residues" evidence="1">
    <location>
        <begin position="167"/>
        <end position="179"/>
    </location>
</feature>
<comment type="caution">
    <text evidence="3">The sequence shown here is derived from an EMBL/GenBank/DDBJ whole genome shotgun (WGS) entry which is preliminary data.</text>
</comment>
<proteinExistence type="predicted"/>
<protein>
    <submittedName>
        <fullName evidence="3">Splicing factor 45</fullName>
    </submittedName>
</protein>
<gene>
    <name evidence="3" type="primary">RBM17_1</name>
    <name evidence="3" type="ORF">Ciccas_003289</name>
</gene>
<feature type="region of interest" description="Disordered" evidence="1">
    <location>
        <begin position="1"/>
        <end position="66"/>
    </location>
</feature>
<dbReference type="AlphaFoldDB" id="A0ABD2QFH5"/>
<dbReference type="PANTHER" id="PTHR13288">
    <property type="entry name" value="SPLICING FACTOR 45 SPF45"/>
    <property type="match status" value="1"/>
</dbReference>
<dbReference type="Pfam" id="PF01585">
    <property type="entry name" value="G-patch"/>
    <property type="match status" value="1"/>
</dbReference>
<organism evidence="3 4">
    <name type="scientific">Cichlidogyrus casuarinus</name>
    <dbReference type="NCBI Taxonomy" id="1844966"/>
    <lineage>
        <taxon>Eukaryota</taxon>
        <taxon>Metazoa</taxon>
        <taxon>Spiralia</taxon>
        <taxon>Lophotrochozoa</taxon>
        <taxon>Platyhelminthes</taxon>
        <taxon>Monogenea</taxon>
        <taxon>Monopisthocotylea</taxon>
        <taxon>Dactylogyridea</taxon>
        <taxon>Ancyrocephalidae</taxon>
        <taxon>Cichlidogyrus</taxon>
    </lineage>
</organism>
<evidence type="ECO:0000313" key="4">
    <source>
        <dbReference type="Proteomes" id="UP001626550"/>
    </source>
</evidence>
<feature type="domain" description="G-patch" evidence="2">
    <location>
        <begin position="102"/>
        <end position="142"/>
    </location>
</feature>
<feature type="region of interest" description="Disordered" evidence="1">
    <location>
        <begin position="164"/>
        <end position="205"/>
    </location>
</feature>
<name>A0ABD2QFH5_9PLAT</name>
<dbReference type="Proteomes" id="UP001626550">
    <property type="component" value="Unassembled WGS sequence"/>
</dbReference>
<evidence type="ECO:0000256" key="1">
    <source>
        <dbReference type="SAM" id="MobiDB-lite"/>
    </source>
</evidence>